<accession>A0A542YMJ6</accession>
<dbReference type="InterPro" id="IPR003675">
    <property type="entry name" value="Rce1/LyrA-like_dom"/>
</dbReference>
<keyword evidence="1" id="KW-1133">Transmembrane helix</keyword>
<evidence type="ECO:0000256" key="1">
    <source>
        <dbReference type="SAM" id="Phobius"/>
    </source>
</evidence>
<organism evidence="3 4">
    <name type="scientific">Ornithinicoccus hortensis</name>
    <dbReference type="NCBI Taxonomy" id="82346"/>
    <lineage>
        <taxon>Bacteria</taxon>
        <taxon>Bacillati</taxon>
        <taxon>Actinomycetota</taxon>
        <taxon>Actinomycetes</taxon>
        <taxon>Micrococcales</taxon>
        <taxon>Intrasporangiaceae</taxon>
        <taxon>Ornithinicoccus</taxon>
    </lineage>
</organism>
<protein>
    <recommendedName>
        <fullName evidence="2">CAAX prenyl protease 2/Lysostaphin resistance protein A-like domain-containing protein</fullName>
    </recommendedName>
</protein>
<dbReference type="GO" id="GO:0004175">
    <property type="term" value="F:endopeptidase activity"/>
    <property type="evidence" value="ECO:0007669"/>
    <property type="project" value="UniProtKB-ARBA"/>
</dbReference>
<feature type="domain" description="CAAX prenyl protease 2/Lysostaphin resistance protein A-like" evidence="2">
    <location>
        <begin position="107"/>
        <end position="192"/>
    </location>
</feature>
<evidence type="ECO:0000313" key="3">
    <source>
        <dbReference type="EMBL" id="TQL49303.1"/>
    </source>
</evidence>
<feature type="transmembrane region" description="Helical" evidence="1">
    <location>
        <begin position="69"/>
        <end position="90"/>
    </location>
</feature>
<feature type="transmembrane region" description="Helical" evidence="1">
    <location>
        <begin position="110"/>
        <end position="127"/>
    </location>
</feature>
<feature type="transmembrane region" description="Helical" evidence="1">
    <location>
        <begin position="139"/>
        <end position="169"/>
    </location>
</feature>
<evidence type="ECO:0000313" key="4">
    <source>
        <dbReference type="Proteomes" id="UP000319516"/>
    </source>
</evidence>
<evidence type="ECO:0000259" key="2">
    <source>
        <dbReference type="Pfam" id="PF02517"/>
    </source>
</evidence>
<dbReference type="GO" id="GO:0080120">
    <property type="term" value="P:CAAX-box protein maturation"/>
    <property type="evidence" value="ECO:0007669"/>
    <property type="project" value="UniProtKB-ARBA"/>
</dbReference>
<keyword evidence="4" id="KW-1185">Reference proteome</keyword>
<comment type="caution">
    <text evidence="3">The sequence shown here is derived from an EMBL/GenBank/DDBJ whole genome shotgun (WGS) entry which is preliminary data.</text>
</comment>
<keyword evidence="1" id="KW-0472">Membrane</keyword>
<keyword evidence="1" id="KW-0812">Transmembrane</keyword>
<dbReference type="Proteomes" id="UP000319516">
    <property type="component" value="Unassembled WGS sequence"/>
</dbReference>
<feature type="transmembrane region" description="Helical" evidence="1">
    <location>
        <begin position="37"/>
        <end position="57"/>
    </location>
</feature>
<dbReference type="Pfam" id="PF02517">
    <property type="entry name" value="Rce1-like"/>
    <property type="match status" value="1"/>
</dbReference>
<sequence length="207" mass="21380">MWTDHRVAAPLIAVASLVLGTVLLALAVRSEPGDPIFFLWTLAVAVVWVGGAVLIGAPVPAGRGRPVPAFLLGLALVGLFLVGAVLVARIPVMAGPVERLLDHTTSGPLLVVWLVTAVTGACEEVFFRGALHTIVPTRYAVPVTAAAYTLTTLGAGVVLLALAAAVLGVVTGLQRRSTGGVLEPVVTHLTWSTGILFLLPPVLEALR</sequence>
<name>A0A542YMJ6_9MICO</name>
<reference evidence="3 4" key="1">
    <citation type="submission" date="2019-06" db="EMBL/GenBank/DDBJ databases">
        <title>Sequencing the genomes of 1000 actinobacteria strains.</title>
        <authorList>
            <person name="Klenk H.-P."/>
        </authorList>
    </citation>
    <scope>NUCLEOTIDE SEQUENCE [LARGE SCALE GENOMIC DNA]</scope>
    <source>
        <strain evidence="3 4">DSM 12335</strain>
    </source>
</reference>
<feature type="transmembrane region" description="Helical" evidence="1">
    <location>
        <begin position="189"/>
        <end position="206"/>
    </location>
</feature>
<dbReference type="AlphaFoldDB" id="A0A542YMJ6"/>
<dbReference type="EMBL" id="VFOP01000001">
    <property type="protein sequence ID" value="TQL49303.1"/>
    <property type="molecule type" value="Genomic_DNA"/>
</dbReference>
<proteinExistence type="predicted"/>
<gene>
    <name evidence="3" type="ORF">FB467_0368</name>
</gene>